<dbReference type="Proteomes" id="UP000664209">
    <property type="component" value="Unassembled WGS sequence"/>
</dbReference>
<dbReference type="InterPro" id="IPR013656">
    <property type="entry name" value="PAS_4"/>
</dbReference>
<protein>
    <submittedName>
        <fullName evidence="3">SpoIIE family protein phosphatase</fullName>
    </submittedName>
</protein>
<evidence type="ECO:0000313" key="4">
    <source>
        <dbReference type="Proteomes" id="UP000664209"/>
    </source>
</evidence>
<dbReference type="SMART" id="SM00331">
    <property type="entry name" value="PP2C_SIG"/>
    <property type="match status" value="1"/>
</dbReference>
<dbReference type="Gene3D" id="3.30.450.20">
    <property type="entry name" value="PAS domain"/>
    <property type="match status" value="1"/>
</dbReference>
<keyword evidence="4" id="KW-1185">Reference proteome</keyword>
<evidence type="ECO:0000259" key="2">
    <source>
        <dbReference type="SMART" id="SM00331"/>
    </source>
</evidence>
<dbReference type="Gene3D" id="3.60.40.10">
    <property type="entry name" value="PPM-type phosphatase domain"/>
    <property type="match status" value="1"/>
</dbReference>
<dbReference type="PANTHER" id="PTHR43156">
    <property type="entry name" value="STAGE II SPORULATION PROTEIN E-RELATED"/>
    <property type="match status" value="1"/>
</dbReference>
<dbReference type="EMBL" id="JAGEMK010000004">
    <property type="protein sequence ID" value="MBO1752178.1"/>
    <property type="molecule type" value="Genomic_DNA"/>
</dbReference>
<dbReference type="SUPFAM" id="SSF55781">
    <property type="entry name" value="GAF domain-like"/>
    <property type="match status" value="1"/>
</dbReference>
<dbReference type="Pfam" id="PF08448">
    <property type="entry name" value="PAS_4"/>
    <property type="match status" value="1"/>
</dbReference>
<organism evidence="3 4">
    <name type="scientific">Actinotalea soli</name>
    <dbReference type="NCBI Taxonomy" id="2819234"/>
    <lineage>
        <taxon>Bacteria</taxon>
        <taxon>Bacillati</taxon>
        <taxon>Actinomycetota</taxon>
        <taxon>Actinomycetes</taxon>
        <taxon>Micrococcales</taxon>
        <taxon>Cellulomonadaceae</taxon>
        <taxon>Actinotalea</taxon>
    </lineage>
</organism>
<dbReference type="RefSeq" id="WP_208055859.1">
    <property type="nucleotide sequence ID" value="NZ_JAGEMK010000004.1"/>
</dbReference>
<dbReference type="Pfam" id="PF07228">
    <property type="entry name" value="SpoIIE"/>
    <property type="match status" value="1"/>
</dbReference>
<sequence length="540" mass="58342">MSDTWLTRATGDTPTGALARSIDWAATPIGHPDTWPTSLRVAVEICFSTRFPVLVTWGTDLIKIYNDAYREILGRDKHPQAMGARVRDIWPEIWPTLEPSFQHVFDTGRPTWHENQLLLMERNGYVEEAYFTYSYSPLWDDDGAVRGVLDIATETTEYVLERRRMRLLADLSETLQHHAGDLAGIGRATADVLRVGRADVAAMDLYLTTGPGQTYLLASTRPADDVAAASMALVRDVAASGRPAEVDHTVVVPLITVGEQTAGVLVLEASARRVFDAGYRAFFDLLASTVGTALSTTLRYVREVGDLRAVSDALQQSILPRGEAVAGLATRYQPATGNLAVGGDWYDVVEVSAGCRALVVGDCVGHGLGAAVVMGQLRTASRTLLLEGNSPEAAVTGLDHFARRLPGAECATVFCGLIDQQAGTLTFSRAGHVPPLLLRDGQARWLREAGSTPLAVTGDERREAVVELQDGDLVVLYTDGLVERRREMLSEGIERLAEAVRPLAGEESVDAIADGLLRALVPSGSEDDVALVVYRHEGSA</sequence>
<dbReference type="SUPFAM" id="SSF55785">
    <property type="entry name" value="PYP-like sensor domain (PAS domain)"/>
    <property type="match status" value="1"/>
</dbReference>
<gene>
    <name evidence="3" type="ORF">J4G33_10230</name>
</gene>
<feature type="domain" description="PPM-type phosphatase" evidence="2">
    <location>
        <begin position="323"/>
        <end position="536"/>
    </location>
</feature>
<dbReference type="InterPro" id="IPR035965">
    <property type="entry name" value="PAS-like_dom_sf"/>
</dbReference>
<dbReference type="InterPro" id="IPR036457">
    <property type="entry name" value="PPM-type-like_dom_sf"/>
</dbReference>
<proteinExistence type="predicted"/>
<evidence type="ECO:0000313" key="3">
    <source>
        <dbReference type="EMBL" id="MBO1752178.1"/>
    </source>
</evidence>
<dbReference type="PANTHER" id="PTHR43156:SF2">
    <property type="entry name" value="STAGE II SPORULATION PROTEIN E"/>
    <property type="match status" value="1"/>
</dbReference>
<dbReference type="AlphaFoldDB" id="A0A939LQX1"/>
<comment type="caution">
    <text evidence="3">The sequence shown here is derived from an EMBL/GenBank/DDBJ whole genome shotgun (WGS) entry which is preliminary data.</text>
</comment>
<dbReference type="InterPro" id="IPR052016">
    <property type="entry name" value="Bact_Sigma-Reg"/>
</dbReference>
<accession>A0A939LQX1</accession>
<keyword evidence="1" id="KW-0378">Hydrolase</keyword>
<dbReference type="GO" id="GO:0016791">
    <property type="term" value="F:phosphatase activity"/>
    <property type="evidence" value="ECO:0007669"/>
    <property type="project" value="TreeGrafter"/>
</dbReference>
<dbReference type="SUPFAM" id="SSF81606">
    <property type="entry name" value="PP2C-like"/>
    <property type="match status" value="1"/>
</dbReference>
<reference evidence="3" key="1">
    <citation type="submission" date="2021-03" db="EMBL/GenBank/DDBJ databases">
        <title>Actinotalea soli sp. nov., isolated from soil.</title>
        <authorList>
            <person name="Ping W."/>
            <person name="Zhang J."/>
        </authorList>
    </citation>
    <scope>NUCLEOTIDE SEQUENCE</scope>
    <source>
        <strain evidence="3">BY-33</strain>
    </source>
</reference>
<name>A0A939LQX1_9CELL</name>
<dbReference type="InterPro" id="IPR001932">
    <property type="entry name" value="PPM-type_phosphatase-like_dom"/>
</dbReference>
<evidence type="ECO:0000256" key="1">
    <source>
        <dbReference type="ARBA" id="ARBA00022801"/>
    </source>
</evidence>